<evidence type="ECO:0008006" key="4">
    <source>
        <dbReference type="Google" id="ProtNLM"/>
    </source>
</evidence>
<keyword evidence="3" id="KW-1185">Reference proteome</keyword>
<dbReference type="SUPFAM" id="SSF56801">
    <property type="entry name" value="Acetyl-CoA synthetase-like"/>
    <property type="match status" value="1"/>
</dbReference>
<dbReference type="AlphaFoldDB" id="A0A1T2L519"/>
<dbReference type="PANTHER" id="PTHR36932">
    <property type="entry name" value="CAPSULAR POLYSACCHARIDE BIOSYNTHESIS PROTEIN"/>
    <property type="match status" value="1"/>
</dbReference>
<gene>
    <name evidence="2" type="ORF">BOW53_08535</name>
</gene>
<sequence>MMDEPEHHQRVKSTLAGNIWPAIPSTEGSQMLSLLYQMEQSQWFDPATLEKQQLQQAKILLQHAYSSCDHYRTILDEQAINPDDINSMQAWRTLPILKRTTVQESKDRLLSNSTPKSHGRISSGNTSGSTGQPLTYHKTELSQLIWKAHTVRDHLWHRRDFSKKIAYIRDMQKQRSRFSEGVLIPGWGPVTNAIYETGPSAIMDSSTPIEQQCRWLIETDPTYLLSYASNLEAIANWFKLNNHTLPSLQEALSFGELLKPDTRSLYRDLFEASVSSTYSSNEIGYLALQCHEKGSYHVQTESVLLEIVDSEGEPCLPGEVGRVIVTPLHNFAMPLIRYEIGDYAELATPCSCKRGSPTISQVMGRERNMLRLPDGSSQWPSLNSEFRGVLLSLITTPRFQVVQTELRKLELRIETSQSLPPSGEERIREALNKSIGEQYAYSIKLHYLNSGELSNNHKLEDFRSELIQSDREQTV</sequence>
<evidence type="ECO:0000313" key="2">
    <source>
        <dbReference type="EMBL" id="OOZ40207.1"/>
    </source>
</evidence>
<dbReference type="RefSeq" id="WP_135622192.1">
    <property type="nucleotide sequence ID" value="NZ_MPRL01000030.1"/>
</dbReference>
<dbReference type="Proteomes" id="UP000191110">
    <property type="component" value="Unassembled WGS sequence"/>
</dbReference>
<evidence type="ECO:0000256" key="1">
    <source>
        <dbReference type="SAM" id="MobiDB-lite"/>
    </source>
</evidence>
<dbReference type="InterPro" id="IPR042099">
    <property type="entry name" value="ANL_N_sf"/>
</dbReference>
<dbReference type="PANTHER" id="PTHR36932:SF1">
    <property type="entry name" value="CAPSULAR POLYSACCHARIDE BIOSYNTHESIS PROTEIN"/>
    <property type="match status" value="1"/>
</dbReference>
<protein>
    <recommendedName>
        <fullName evidence="4">AMP-dependent synthetase/ligase domain-containing protein</fullName>
    </recommendedName>
</protein>
<dbReference type="Gene3D" id="3.40.50.12780">
    <property type="entry name" value="N-terminal domain of ligase-like"/>
    <property type="match status" value="1"/>
</dbReference>
<accession>A0A1T2L519</accession>
<proteinExistence type="predicted"/>
<evidence type="ECO:0000313" key="3">
    <source>
        <dbReference type="Proteomes" id="UP000191110"/>
    </source>
</evidence>
<reference evidence="2 3" key="1">
    <citation type="submission" date="2016-11" db="EMBL/GenBank/DDBJ databases">
        <title>Mixed transmission modes and dynamic genome evolution in an obligate animal-bacterial symbiosis.</title>
        <authorList>
            <person name="Russell S.L."/>
            <person name="Corbett-Detig R.B."/>
            <person name="Cavanaugh C.M."/>
        </authorList>
    </citation>
    <scope>NUCLEOTIDE SEQUENCE [LARGE SCALE GENOMIC DNA]</scope>
    <source>
        <strain evidence="2">Sveles-Q1</strain>
    </source>
</reference>
<dbReference type="EMBL" id="MPRL01000030">
    <property type="protein sequence ID" value="OOZ40207.1"/>
    <property type="molecule type" value="Genomic_DNA"/>
</dbReference>
<dbReference type="InterPro" id="IPR053158">
    <property type="entry name" value="CapK_Type1_Caps_Biosynth"/>
</dbReference>
<feature type="compositionally biased region" description="Polar residues" evidence="1">
    <location>
        <begin position="110"/>
        <end position="133"/>
    </location>
</feature>
<comment type="caution">
    <text evidence="2">The sequence shown here is derived from an EMBL/GenBank/DDBJ whole genome shotgun (WGS) entry which is preliminary data.</text>
</comment>
<name>A0A1T2L519_9GAMM</name>
<organism evidence="2 3">
    <name type="scientific">Solemya pervernicosa gill symbiont</name>
    <dbReference type="NCBI Taxonomy" id="642797"/>
    <lineage>
        <taxon>Bacteria</taxon>
        <taxon>Pseudomonadati</taxon>
        <taxon>Pseudomonadota</taxon>
        <taxon>Gammaproteobacteria</taxon>
        <taxon>sulfur-oxidizing symbionts</taxon>
    </lineage>
</organism>
<feature type="region of interest" description="Disordered" evidence="1">
    <location>
        <begin position="105"/>
        <end position="133"/>
    </location>
</feature>
<dbReference type="OrthoDB" id="580775at2"/>